<comment type="caution">
    <text evidence="1">The sequence shown here is derived from an EMBL/GenBank/DDBJ whole genome shotgun (WGS) entry which is preliminary data.</text>
</comment>
<dbReference type="Proteomes" id="UP000814033">
    <property type="component" value="Unassembled WGS sequence"/>
</dbReference>
<sequence>MDSSIASRVPNEVLEKIFFETNPDREKTPFTPNYALTQLALVSKRFATLAQRELYRILYLGLERPDAVRALARLCDTIADKPALAANVRGIFYSLSSSAHAAENLFLAELVFKCPRLVDFEMNQWAPNTTVLIDALTHCKTLQSVRITGDEGDIYGDTPFCRVSKFWALLQGWPDLRRVVVEPILALDIRSRANAPPPTVTPDACSSLIFVNLEAVPMHDENLRILSAIAPHLAVLTIHDNTMELAEMVPPPTTQTLSAALVRWKHSLTSLEIAPEMGDNLDPHLHPILSTMPQLRSLSLRSSHLAPLSLASGFPVLSALKFTIEAGQVGEVLSSLRAQGGLPALRKLRIRFSESNQRADDSVLEELQDVCDERDIQLDCPGL</sequence>
<keyword evidence="2" id="KW-1185">Reference proteome</keyword>
<gene>
    <name evidence="1" type="ORF">FA95DRAFT_1567271</name>
</gene>
<organism evidence="1 2">
    <name type="scientific">Auriscalpium vulgare</name>
    <dbReference type="NCBI Taxonomy" id="40419"/>
    <lineage>
        <taxon>Eukaryota</taxon>
        <taxon>Fungi</taxon>
        <taxon>Dikarya</taxon>
        <taxon>Basidiomycota</taxon>
        <taxon>Agaricomycotina</taxon>
        <taxon>Agaricomycetes</taxon>
        <taxon>Russulales</taxon>
        <taxon>Auriscalpiaceae</taxon>
        <taxon>Auriscalpium</taxon>
    </lineage>
</organism>
<name>A0ACB8R536_9AGAM</name>
<accession>A0ACB8R536</accession>
<dbReference type="EMBL" id="MU276335">
    <property type="protein sequence ID" value="KAI0039229.1"/>
    <property type="molecule type" value="Genomic_DNA"/>
</dbReference>
<evidence type="ECO:0000313" key="2">
    <source>
        <dbReference type="Proteomes" id="UP000814033"/>
    </source>
</evidence>
<reference evidence="1" key="2">
    <citation type="journal article" date="2022" name="New Phytol.">
        <title>Evolutionary transition to the ectomycorrhizal habit in the genomes of a hyperdiverse lineage of mushroom-forming fungi.</title>
        <authorList>
            <person name="Looney B."/>
            <person name="Miyauchi S."/>
            <person name="Morin E."/>
            <person name="Drula E."/>
            <person name="Courty P.E."/>
            <person name="Kohler A."/>
            <person name="Kuo A."/>
            <person name="LaButti K."/>
            <person name="Pangilinan J."/>
            <person name="Lipzen A."/>
            <person name="Riley R."/>
            <person name="Andreopoulos W."/>
            <person name="He G."/>
            <person name="Johnson J."/>
            <person name="Nolan M."/>
            <person name="Tritt A."/>
            <person name="Barry K.W."/>
            <person name="Grigoriev I.V."/>
            <person name="Nagy L.G."/>
            <person name="Hibbett D."/>
            <person name="Henrissat B."/>
            <person name="Matheny P.B."/>
            <person name="Labbe J."/>
            <person name="Martin F.M."/>
        </authorList>
    </citation>
    <scope>NUCLEOTIDE SEQUENCE</scope>
    <source>
        <strain evidence="1">FP105234-sp</strain>
    </source>
</reference>
<protein>
    <submittedName>
        <fullName evidence="1">Uncharacterized protein</fullName>
    </submittedName>
</protein>
<reference evidence="1" key="1">
    <citation type="submission" date="2021-02" db="EMBL/GenBank/DDBJ databases">
        <authorList>
            <consortium name="DOE Joint Genome Institute"/>
            <person name="Ahrendt S."/>
            <person name="Looney B.P."/>
            <person name="Miyauchi S."/>
            <person name="Morin E."/>
            <person name="Drula E."/>
            <person name="Courty P.E."/>
            <person name="Chicoki N."/>
            <person name="Fauchery L."/>
            <person name="Kohler A."/>
            <person name="Kuo A."/>
            <person name="Labutti K."/>
            <person name="Pangilinan J."/>
            <person name="Lipzen A."/>
            <person name="Riley R."/>
            <person name="Andreopoulos W."/>
            <person name="He G."/>
            <person name="Johnson J."/>
            <person name="Barry K.W."/>
            <person name="Grigoriev I.V."/>
            <person name="Nagy L."/>
            <person name="Hibbett D."/>
            <person name="Henrissat B."/>
            <person name="Matheny P.B."/>
            <person name="Labbe J."/>
            <person name="Martin F."/>
        </authorList>
    </citation>
    <scope>NUCLEOTIDE SEQUENCE</scope>
    <source>
        <strain evidence="1">FP105234-sp</strain>
    </source>
</reference>
<evidence type="ECO:0000313" key="1">
    <source>
        <dbReference type="EMBL" id="KAI0039229.1"/>
    </source>
</evidence>
<proteinExistence type="predicted"/>